<dbReference type="AlphaFoldDB" id="A0A328B3W1"/>
<dbReference type="Gene3D" id="3.30.1150.10">
    <property type="match status" value="1"/>
</dbReference>
<keyword evidence="2" id="KW-0812">Transmembrane</keyword>
<evidence type="ECO:0000313" key="7">
    <source>
        <dbReference type="Proteomes" id="UP000249524"/>
    </source>
</evidence>
<dbReference type="InterPro" id="IPR006260">
    <property type="entry name" value="TonB/TolA_C"/>
</dbReference>
<accession>A0A328B3W1</accession>
<evidence type="ECO:0000256" key="4">
    <source>
        <dbReference type="ARBA" id="ARBA00023136"/>
    </source>
</evidence>
<feature type="signal peptide" evidence="5">
    <location>
        <begin position="1"/>
        <end position="22"/>
    </location>
</feature>
<evidence type="ECO:0000313" key="6">
    <source>
        <dbReference type="EMBL" id="RAK62142.1"/>
    </source>
</evidence>
<dbReference type="NCBIfam" id="TIGR01352">
    <property type="entry name" value="tonB_Cterm"/>
    <property type="match status" value="1"/>
</dbReference>
<comment type="subcellular location">
    <subcellularLocation>
        <location evidence="1">Membrane</location>
        <topology evidence="1">Single-pass membrane protein</topology>
    </subcellularLocation>
</comment>
<dbReference type="EMBL" id="QFYS01000013">
    <property type="protein sequence ID" value="RAK62142.1"/>
    <property type="molecule type" value="Genomic_DNA"/>
</dbReference>
<organism evidence="6 7">
    <name type="scientific">Phenylobacterium kunshanense</name>
    <dbReference type="NCBI Taxonomy" id="1445034"/>
    <lineage>
        <taxon>Bacteria</taxon>
        <taxon>Pseudomonadati</taxon>
        <taxon>Pseudomonadota</taxon>
        <taxon>Alphaproteobacteria</taxon>
        <taxon>Caulobacterales</taxon>
        <taxon>Caulobacteraceae</taxon>
        <taxon>Phenylobacterium</taxon>
    </lineage>
</organism>
<evidence type="ECO:0008006" key="8">
    <source>
        <dbReference type="Google" id="ProtNLM"/>
    </source>
</evidence>
<name>A0A328B3W1_9CAUL</name>
<comment type="caution">
    <text evidence="6">The sequence shown here is derived from an EMBL/GenBank/DDBJ whole genome shotgun (WGS) entry which is preliminary data.</text>
</comment>
<protein>
    <recommendedName>
        <fullName evidence="8">TonB C-terminal domain-containing protein</fullName>
    </recommendedName>
</protein>
<gene>
    <name evidence="6" type="ORF">DJ019_19895</name>
</gene>
<dbReference type="RefSeq" id="WP_111278490.1">
    <property type="nucleotide sequence ID" value="NZ_QFYS01000013.1"/>
</dbReference>
<feature type="chain" id="PRO_5016408851" description="TonB C-terminal domain-containing protein" evidence="5">
    <location>
        <begin position="23"/>
        <end position="119"/>
    </location>
</feature>
<keyword evidence="4" id="KW-0472">Membrane</keyword>
<dbReference type="Proteomes" id="UP000249524">
    <property type="component" value="Unassembled WGS sequence"/>
</dbReference>
<dbReference type="SUPFAM" id="SSF74653">
    <property type="entry name" value="TolA/TonB C-terminal domain"/>
    <property type="match status" value="1"/>
</dbReference>
<keyword evidence="5" id="KW-0732">Signal</keyword>
<evidence type="ECO:0000256" key="1">
    <source>
        <dbReference type="ARBA" id="ARBA00004167"/>
    </source>
</evidence>
<sequence>MKSLPLILSAAVALGLGGAAHATPREVTHYLAQAGEVATAELAAAGVDAGRGLRVKARVNSDGRLTGARVVTSSGSLETDQKATQALRRLKVATPPNILIGAEVVVAVAQAPIETAKAN</sequence>
<proteinExistence type="predicted"/>
<evidence type="ECO:0000256" key="5">
    <source>
        <dbReference type="SAM" id="SignalP"/>
    </source>
</evidence>
<keyword evidence="3" id="KW-1133">Transmembrane helix</keyword>
<dbReference type="GO" id="GO:0016020">
    <property type="term" value="C:membrane"/>
    <property type="evidence" value="ECO:0007669"/>
    <property type="project" value="UniProtKB-SubCell"/>
</dbReference>
<evidence type="ECO:0000256" key="2">
    <source>
        <dbReference type="ARBA" id="ARBA00022692"/>
    </source>
</evidence>
<reference evidence="6 7" key="1">
    <citation type="submission" date="2018-05" db="EMBL/GenBank/DDBJ databases">
        <authorList>
            <person name="Lanie J.A."/>
            <person name="Ng W.-L."/>
            <person name="Kazmierczak K.M."/>
            <person name="Andrzejewski T.M."/>
            <person name="Davidsen T.M."/>
            <person name="Wayne K.J."/>
            <person name="Tettelin H."/>
            <person name="Glass J.I."/>
            <person name="Rusch D."/>
            <person name="Podicherti R."/>
            <person name="Tsui H.-C.T."/>
            <person name="Winkler M.E."/>
        </authorList>
    </citation>
    <scope>NUCLEOTIDE SEQUENCE [LARGE SCALE GENOMIC DNA]</scope>
    <source>
        <strain evidence="6 7">BUT-10</strain>
    </source>
</reference>
<keyword evidence="7" id="KW-1185">Reference proteome</keyword>
<evidence type="ECO:0000256" key="3">
    <source>
        <dbReference type="ARBA" id="ARBA00022989"/>
    </source>
</evidence>